<evidence type="ECO:0000313" key="2">
    <source>
        <dbReference type="Proteomes" id="UP000193689"/>
    </source>
</evidence>
<comment type="caution">
    <text evidence="1">The sequence shown here is derived from an EMBL/GenBank/DDBJ whole genome shotgun (WGS) entry which is preliminary data.</text>
</comment>
<keyword evidence="2" id="KW-1185">Reference proteome</keyword>
<dbReference type="InParanoid" id="A0A1Y2DLT3"/>
<dbReference type="AlphaFoldDB" id="A0A1Y2DLT3"/>
<sequence>MQPYQGAKQDGAVGFLKSLGRGLGGVIFKPAPGAYGIPGCVFMGIYEEMQEALIVVACLARGGDGVMLLGEETVQEMTRNWQSV</sequence>
<accession>A0A1Y2DLT3</accession>
<protein>
    <submittedName>
        <fullName evidence="1">Uncharacterized protein</fullName>
    </submittedName>
</protein>
<proteinExistence type="predicted"/>
<dbReference type="Proteomes" id="UP000193689">
    <property type="component" value="Unassembled WGS sequence"/>
</dbReference>
<dbReference type="GeneID" id="63780480"/>
<organism evidence="1 2">
    <name type="scientific">Pseudomassariella vexata</name>
    <dbReference type="NCBI Taxonomy" id="1141098"/>
    <lineage>
        <taxon>Eukaryota</taxon>
        <taxon>Fungi</taxon>
        <taxon>Dikarya</taxon>
        <taxon>Ascomycota</taxon>
        <taxon>Pezizomycotina</taxon>
        <taxon>Sordariomycetes</taxon>
        <taxon>Xylariomycetidae</taxon>
        <taxon>Amphisphaeriales</taxon>
        <taxon>Pseudomassariaceae</taxon>
        <taxon>Pseudomassariella</taxon>
    </lineage>
</organism>
<dbReference type="OrthoDB" id="5835829at2759"/>
<reference evidence="1 2" key="1">
    <citation type="submission" date="2016-07" db="EMBL/GenBank/DDBJ databases">
        <title>Pervasive Adenine N6-methylation of Active Genes in Fungi.</title>
        <authorList>
            <consortium name="DOE Joint Genome Institute"/>
            <person name="Mondo S.J."/>
            <person name="Dannebaum R.O."/>
            <person name="Kuo R.C."/>
            <person name="Labutti K."/>
            <person name="Haridas S."/>
            <person name="Kuo A."/>
            <person name="Salamov A."/>
            <person name="Ahrendt S.R."/>
            <person name="Lipzen A."/>
            <person name="Sullivan W."/>
            <person name="Andreopoulos W.B."/>
            <person name="Clum A."/>
            <person name="Lindquist E."/>
            <person name="Daum C."/>
            <person name="Ramamoorthy G.K."/>
            <person name="Gryganskyi A."/>
            <person name="Culley D."/>
            <person name="Magnuson J.K."/>
            <person name="James T.Y."/>
            <person name="O'Malley M.A."/>
            <person name="Stajich J.E."/>
            <person name="Spatafora J.W."/>
            <person name="Visel A."/>
            <person name="Grigoriev I.V."/>
        </authorList>
    </citation>
    <scope>NUCLEOTIDE SEQUENCE [LARGE SCALE GENOMIC DNA]</scope>
    <source>
        <strain evidence="1 2">CBS 129021</strain>
    </source>
</reference>
<evidence type="ECO:0000313" key="1">
    <source>
        <dbReference type="EMBL" id="ORY60217.1"/>
    </source>
</evidence>
<dbReference type="RefSeq" id="XP_040712651.1">
    <property type="nucleotide sequence ID" value="XM_040864268.1"/>
</dbReference>
<gene>
    <name evidence="1" type="ORF">BCR38DRAFT_488399</name>
</gene>
<dbReference type="EMBL" id="MCFJ01000012">
    <property type="protein sequence ID" value="ORY60217.1"/>
    <property type="molecule type" value="Genomic_DNA"/>
</dbReference>
<name>A0A1Y2DLT3_9PEZI</name>